<reference evidence="1" key="1">
    <citation type="submission" date="2015-04" db="EMBL/GenBank/DDBJ databases">
        <title>The genome sequence of the plant pathogenic Rhizarian Plasmodiophora brassicae reveals insights in its biotrophic life cycle and the origin of chitin synthesis.</title>
        <authorList>
            <person name="Schwelm A."/>
            <person name="Fogelqvist J."/>
            <person name="Knaust A."/>
            <person name="Julke S."/>
            <person name="Lilja T."/>
            <person name="Dhandapani V."/>
            <person name="Bonilla-Rosso G."/>
            <person name="Karlsson M."/>
            <person name="Shevchenko A."/>
            <person name="Choi S.R."/>
            <person name="Kim H.G."/>
            <person name="Park J.Y."/>
            <person name="Lim Y.P."/>
            <person name="Ludwig-Muller J."/>
            <person name="Dixelius C."/>
        </authorList>
    </citation>
    <scope>NUCLEOTIDE SEQUENCE</scope>
    <source>
        <tissue evidence="1">Potato root galls</tissue>
    </source>
</reference>
<name>A0A0H5QVT8_9EUKA</name>
<evidence type="ECO:0000313" key="1">
    <source>
        <dbReference type="EMBL" id="CRZ05726.1"/>
    </source>
</evidence>
<dbReference type="EMBL" id="HACM01005283">
    <property type="protein sequence ID" value="CRZ05725.1"/>
    <property type="molecule type" value="Transcribed_RNA"/>
</dbReference>
<proteinExistence type="predicted"/>
<protein>
    <submittedName>
        <fullName evidence="1">Uncharacterized protein</fullName>
    </submittedName>
</protein>
<dbReference type="EMBL" id="HACM01005281">
    <property type="protein sequence ID" value="CRZ05723.1"/>
    <property type="molecule type" value="Transcribed_RNA"/>
</dbReference>
<feature type="non-terminal residue" evidence="1">
    <location>
        <position position="1"/>
    </location>
</feature>
<dbReference type="AlphaFoldDB" id="A0A0H5QVT8"/>
<organism evidence="1">
    <name type="scientific">Spongospora subterranea</name>
    <dbReference type="NCBI Taxonomy" id="70186"/>
    <lineage>
        <taxon>Eukaryota</taxon>
        <taxon>Sar</taxon>
        <taxon>Rhizaria</taxon>
        <taxon>Endomyxa</taxon>
        <taxon>Phytomyxea</taxon>
        <taxon>Plasmodiophorida</taxon>
        <taxon>Plasmodiophoridae</taxon>
        <taxon>Spongospora</taxon>
    </lineage>
</organism>
<dbReference type="EMBL" id="HACM01005284">
    <property type="protein sequence ID" value="CRZ05726.1"/>
    <property type="molecule type" value="Transcribed_RNA"/>
</dbReference>
<accession>A0A0H5QVT8</accession>
<sequence>EPLKDYYTLFLDLTSNPLNPKNLPNLQSQISSILHQSCLNAVTLGNFLDFLIWGVLFCCARSVTYNIKNYLRCGDSNLLCPRNRLGLKVAALILAISKFTCAMQLQRADSLVFI</sequence>
<dbReference type="EMBL" id="HACM01005282">
    <property type="protein sequence ID" value="CRZ05724.1"/>
    <property type="molecule type" value="Transcribed_RNA"/>
</dbReference>